<dbReference type="AlphaFoldDB" id="A0A0H1B6R2"/>
<accession>A0A0H1B6R2</accession>
<comment type="caution">
    <text evidence="2">The sequence shown here is derived from an EMBL/GenBank/DDBJ whole genome shotgun (WGS) entry which is preliminary data.</text>
</comment>
<dbReference type="Proteomes" id="UP000053573">
    <property type="component" value="Unassembled WGS sequence"/>
</dbReference>
<gene>
    <name evidence="2" type="ORF">EMPG_17833</name>
</gene>
<name>A0A0H1B6R2_9EURO</name>
<organism evidence="2 3">
    <name type="scientific">Blastomyces silverae</name>
    <dbReference type="NCBI Taxonomy" id="2060906"/>
    <lineage>
        <taxon>Eukaryota</taxon>
        <taxon>Fungi</taxon>
        <taxon>Dikarya</taxon>
        <taxon>Ascomycota</taxon>
        <taxon>Pezizomycotina</taxon>
        <taxon>Eurotiomycetes</taxon>
        <taxon>Eurotiomycetidae</taxon>
        <taxon>Onygenales</taxon>
        <taxon>Ajellomycetaceae</taxon>
        <taxon>Blastomyces</taxon>
    </lineage>
</organism>
<reference evidence="3" key="1">
    <citation type="journal article" date="2015" name="PLoS Genet.">
        <title>The dynamic genome and transcriptome of the human fungal pathogen Blastomyces and close relative Emmonsia.</title>
        <authorList>
            <person name="Munoz J.F."/>
            <person name="Gauthier G.M."/>
            <person name="Desjardins C.A."/>
            <person name="Gallo J.E."/>
            <person name="Holder J."/>
            <person name="Sullivan T.D."/>
            <person name="Marty A.J."/>
            <person name="Carmen J.C."/>
            <person name="Chen Z."/>
            <person name="Ding L."/>
            <person name="Gujja S."/>
            <person name="Magrini V."/>
            <person name="Misas E."/>
            <person name="Mitreva M."/>
            <person name="Priest M."/>
            <person name="Saif S."/>
            <person name="Whiston E.A."/>
            <person name="Young S."/>
            <person name="Zeng Q."/>
            <person name="Goldman W.E."/>
            <person name="Mardis E.R."/>
            <person name="Taylor J.W."/>
            <person name="McEwen J.G."/>
            <person name="Clay O.K."/>
            <person name="Klein B.S."/>
            <person name="Cuomo C.A."/>
        </authorList>
    </citation>
    <scope>NUCLEOTIDE SEQUENCE [LARGE SCALE GENOMIC DNA]</scope>
    <source>
        <strain evidence="3">UAMH 139</strain>
    </source>
</reference>
<protein>
    <submittedName>
        <fullName evidence="2">Uncharacterized protein</fullName>
    </submittedName>
</protein>
<keyword evidence="3" id="KW-1185">Reference proteome</keyword>
<evidence type="ECO:0000256" key="1">
    <source>
        <dbReference type="SAM" id="MobiDB-lite"/>
    </source>
</evidence>
<evidence type="ECO:0000313" key="2">
    <source>
        <dbReference type="EMBL" id="KLJ06682.1"/>
    </source>
</evidence>
<proteinExistence type="predicted"/>
<sequence>MSTSSSKSSPARSSSPTSTDAAFALYSPRMTPCCQKMASWRKRIGRTCAFCSSLEASRCRVIRSLKNSRRFCCEWALSSSMTTRRGKEEELTKSPLGIQKSTMRRPRKSMLSNGNRIGTQPLEDGAPGERRSIQCTMLPMKLHKGASIDLAPDLRCRGWSSGQEFYPRPPAAARIPCLSHLRPPIWIREAG</sequence>
<dbReference type="EMBL" id="LDEV01002995">
    <property type="protein sequence ID" value="KLJ06682.1"/>
    <property type="molecule type" value="Genomic_DNA"/>
</dbReference>
<evidence type="ECO:0000313" key="3">
    <source>
        <dbReference type="Proteomes" id="UP000053573"/>
    </source>
</evidence>
<feature type="region of interest" description="Disordered" evidence="1">
    <location>
        <begin position="102"/>
        <end position="129"/>
    </location>
</feature>